<proteinExistence type="predicted"/>
<sequence length="171" mass="19954">MIKKHPVKIFRAFRNVFRSFPIITPVCKLPSLPDGRIPEAKVGVSGMLFGYRKGCVSHSIQENSGTLPTLVIDLAIQTNMLQKEMSLGMVRITLECEKRPDNINNKEKMKLLDESCWTMFVNGKKVVIVQREMPRKKIFILWRYLRRCRWGQASCPQSATWKDTWTMKWHI</sequence>
<gene>
    <name evidence="1" type="ORF">H5410_026409</name>
</gene>
<reference evidence="1 2" key="1">
    <citation type="submission" date="2020-09" db="EMBL/GenBank/DDBJ databases">
        <title>De no assembly of potato wild relative species, Solanum commersonii.</title>
        <authorList>
            <person name="Cho K."/>
        </authorList>
    </citation>
    <scope>NUCLEOTIDE SEQUENCE [LARGE SCALE GENOMIC DNA]</scope>
    <source>
        <strain evidence="1">LZ3.2</strain>
        <tissue evidence="1">Leaf</tissue>
    </source>
</reference>
<keyword evidence="2" id="KW-1185">Reference proteome</keyword>
<dbReference type="Pfam" id="PF04759">
    <property type="entry name" value="DUF617"/>
    <property type="match status" value="1"/>
</dbReference>
<comment type="caution">
    <text evidence="1">The sequence shown here is derived from an EMBL/GenBank/DDBJ whole genome shotgun (WGS) entry which is preliminary data.</text>
</comment>
<evidence type="ECO:0000313" key="1">
    <source>
        <dbReference type="EMBL" id="KAG5604917.1"/>
    </source>
</evidence>
<accession>A0A9J5YYI9</accession>
<organism evidence="1 2">
    <name type="scientific">Solanum commersonii</name>
    <name type="common">Commerson's wild potato</name>
    <name type="synonym">Commerson's nightshade</name>
    <dbReference type="NCBI Taxonomy" id="4109"/>
    <lineage>
        <taxon>Eukaryota</taxon>
        <taxon>Viridiplantae</taxon>
        <taxon>Streptophyta</taxon>
        <taxon>Embryophyta</taxon>
        <taxon>Tracheophyta</taxon>
        <taxon>Spermatophyta</taxon>
        <taxon>Magnoliopsida</taxon>
        <taxon>eudicotyledons</taxon>
        <taxon>Gunneridae</taxon>
        <taxon>Pentapetalae</taxon>
        <taxon>asterids</taxon>
        <taxon>lamiids</taxon>
        <taxon>Solanales</taxon>
        <taxon>Solanaceae</taxon>
        <taxon>Solanoideae</taxon>
        <taxon>Solaneae</taxon>
        <taxon>Solanum</taxon>
    </lineage>
</organism>
<dbReference type="GO" id="GO:0010274">
    <property type="term" value="P:hydrotropism"/>
    <property type="evidence" value="ECO:0007669"/>
    <property type="project" value="InterPro"/>
</dbReference>
<dbReference type="AlphaFoldDB" id="A0A9J5YYI9"/>
<evidence type="ECO:0000313" key="2">
    <source>
        <dbReference type="Proteomes" id="UP000824120"/>
    </source>
</evidence>
<dbReference type="PANTHER" id="PTHR31696">
    <property type="entry name" value="PROTEIN MIZU-KUSSEI 1"/>
    <property type="match status" value="1"/>
</dbReference>
<dbReference type="InterPro" id="IPR006460">
    <property type="entry name" value="MIZ1-like_pln"/>
</dbReference>
<name>A0A9J5YYI9_SOLCO</name>
<dbReference type="PANTHER" id="PTHR31696:SF75">
    <property type="entry name" value="PROTEIN MIZU-KUSSEI 1-LIKE"/>
    <property type="match status" value="1"/>
</dbReference>
<dbReference type="Proteomes" id="UP000824120">
    <property type="component" value="Chromosome 5"/>
</dbReference>
<dbReference type="OrthoDB" id="672310at2759"/>
<dbReference type="EMBL" id="JACXVP010000005">
    <property type="protein sequence ID" value="KAG5604917.1"/>
    <property type="molecule type" value="Genomic_DNA"/>
</dbReference>
<protein>
    <submittedName>
        <fullName evidence="1">Uncharacterized protein</fullName>
    </submittedName>
</protein>